<evidence type="ECO:0000256" key="1">
    <source>
        <dbReference type="SAM" id="Phobius"/>
    </source>
</evidence>
<dbReference type="AlphaFoldDB" id="A0AAE4ZC46"/>
<proteinExistence type="predicted"/>
<dbReference type="EMBL" id="JAACAK010000125">
    <property type="protein sequence ID" value="NIR76371.1"/>
    <property type="molecule type" value="Genomic_DNA"/>
</dbReference>
<protein>
    <recommendedName>
        <fullName evidence="2">MacB-like periplasmic core domain-containing protein</fullName>
    </recommendedName>
</protein>
<feature type="non-terminal residue" evidence="3">
    <location>
        <position position="232"/>
    </location>
</feature>
<keyword evidence="1" id="KW-1133">Transmembrane helix</keyword>
<name>A0AAE4ZC46_9BACT</name>
<evidence type="ECO:0000313" key="3">
    <source>
        <dbReference type="EMBL" id="NIR76371.1"/>
    </source>
</evidence>
<feature type="transmembrane region" description="Helical" evidence="1">
    <location>
        <begin position="21"/>
        <end position="49"/>
    </location>
</feature>
<organism evidence="3 4">
    <name type="scientific">Candidatus Kutchimonas denitrificans</name>
    <dbReference type="NCBI Taxonomy" id="3056748"/>
    <lineage>
        <taxon>Bacteria</taxon>
        <taxon>Pseudomonadati</taxon>
        <taxon>Gemmatimonadota</taxon>
        <taxon>Gemmatimonadia</taxon>
        <taxon>Candidatus Palauibacterales</taxon>
        <taxon>Candidatus Palauibacteraceae</taxon>
        <taxon>Candidatus Kutchimonas</taxon>
    </lineage>
</organism>
<keyword evidence="1" id="KW-0472">Membrane</keyword>
<feature type="domain" description="MacB-like periplasmic core" evidence="2">
    <location>
        <begin position="23"/>
        <end position="212"/>
    </location>
</feature>
<reference evidence="3 4" key="1">
    <citation type="submission" date="2020-01" db="EMBL/GenBank/DDBJ databases">
        <title>Genomes assembled from Gulf of Kutch pelagic sediment metagenomes.</title>
        <authorList>
            <person name="Chandrashekar M."/>
            <person name="Mahajan M.S."/>
            <person name="Dave K.J."/>
            <person name="Vatsa P."/>
            <person name="Nathani N.M."/>
        </authorList>
    </citation>
    <scope>NUCLEOTIDE SEQUENCE [LARGE SCALE GENOMIC DNA]</scope>
    <source>
        <strain evidence="3">KS3-K002</strain>
    </source>
</reference>
<gene>
    <name evidence="3" type="ORF">GWO12_14870</name>
</gene>
<dbReference type="Proteomes" id="UP000702544">
    <property type="component" value="Unassembled WGS sequence"/>
</dbReference>
<dbReference type="InterPro" id="IPR025857">
    <property type="entry name" value="MacB_PCD"/>
</dbReference>
<dbReference type="Pfam" id="PF12704">
    <property type="entry name" value="MacB_PCD"/>
    <property type="match status" value="1"/>
</dbReference>
<evidence type="ECO:0000259" key="2">
    <source>
        <dbReference type="Pfam" id="PF12704"/>
    </source>
</evidence>
<sequence length="232" mass="25024">MIDRMRSDLRFGLRLLSRDPGFSLVAVVVLALGIGATTSIFTVVNGILLRPLPFVESDRLVIVCEDSPRLEGFCVASASNARDWAEASGTLAALGAARSWPLHARIGEESFGVNGGLATPGFFRALGVQPLLGRVFEPDEVGSLDPHGNAVGADMPHVTVLSHQLWVERFGADTSAIGRSIEIDGESFTVVGVLPSGLEIPDLDYVRLWLPFPFDRDDPDTRAWRGFIAIGR</sequence>
<comment type="caution">
    <text evidence="3">The sequence shown here is derived from an EMBL/GenBank/DDBJ whole genome shotgun (WGS) entry which is preliminary data.</text>
</comment>
<accession>A0AAE4ZC46</accession>
<evidence type="ECO:0000313" key="4">
    <source>
        <dbReference type="Proteomes" id="UP000702544"/>
    </source>
</evidence>
<keyword evidence="1" id="KW-0812">Transmembrane</keyword>